<dbReference type="InterPro" id="IPR036866">
    <property type="entry name" value="RibonucZ/Hydroxyglut_hydro"/>
</dbReference>
<dbReference type="CDD" id="cd07743">
    <property type="entry name" value="metallo-hydrolase-like_MBL-fold"/>
    <property type="match status" value="1"/>
</dbReference>
<dbReference type="RefSeq" id="WP_380772209.1">
    <property type="nucleotide sequence ID" value="NZ_JBHUEO010000005.1"/>
</dbReference>
<dbReference type="SMART" id="SM00849">
    <property type="entry name" value="Lactamase_B"/>
    <property type="match status" value="1"/>
</dbReference>
<dbReference type="Gene3D" id="3.60.15.10">
    <property type="entry name" value="Ribonuclease Z/Hydroxyacylglutathione hydrolase-like"/>
    <property type="match status" value="1"/>
</dbReference>
<feature type="domain" description="Metallo-beta-lactamase" evidence="1">
    <location>
        <begin position="16"/>
        <end position="205"/>
    </location>
</feature>
<comment type="caution">
    <text evidence="2">The sequence shown here is derived from an EMBL/GenBank/DDBJ whole genome shotgun (WGS) entry which is preliminary data.</text>
</comment>
<dbReference type="InterPro" id="IPR001279">
    <property type="entry name" value="Metallo-B-lactamas"/>
</dbReference>
<dbReference type="PANTHER" id="PTHR42951:SF14">
    <property type="entry name" value="METALLO-BETA-LACTAMASE SUPERFAMILY PROTEIN"/>
    <property type="match status" value="1"/>
</dbReference>
<dbReference type="EMBL" id="JBHUEO010000005">
    <property type="protein sequence ID" value="MFD1705661.1"/>
    <property type="molecule type" value="Genomic_DNA"/>
</dbReference>
<reference evidence="3" key="1">
    <citation type="journal article" date="2019" name="Int. J. Syst. Evol. Microbiol.">
        <title>The Global Catalogue of Microorganisms (GCM) 10K type strain sequencing project: providing services to taxonomists for standard genome sequencing and annotation.</title>
        <authorList>
            <consortium name="The Broad Institute Genomics Platform"/>
            <consortium name="The Broad Institute Genome Sequencing Center for Infectious Disease"/>
            <person name="Wu L."/>
            <person name="Ma J."/>
        </authorList>
    </citation>
    <scope>NUCLEOTIDE SEQUENCE [LARGE SCALE GENOMIC DNA]</scope>
    <source>
        <strain evidence="3">CGMCC 1.12295</strain>
    </source>
</reference>
<name>A0ABW4KDP9_9BACI</name>
<dbReference type="PANTHER" id="PTHR42951">
    <property type="entry name" value="METALLO-BETA-LACTAMASE DOMAIN-CONTAINING"/>
    <property type="match status" value="1"/>
</dbReference>
<evidence type="ECO:0000259" key="1">
    <source>
        <dbReference type="SMART" id="SM00849"/>
    </source>
</evidence>
<dbReference type="Pfam" id="PF00753">
    <property type="entry name" value="Lactamase_B"/>
    <property type="match status" value="1"/>
</dbReference>
<dbReference type="InterPro" id="IPR050855">
    <property type="entry name" value="NDM-1-like"/>
</dbReference>
<evidence type="ECO:0000313" key="2">
    <source>
        <dbReference type="EMBL" id="MFD1705661.1"/>
    </source>
</evidence>
<gene>
    <name evidence="2" type="ORF">ACFSCZ_02715</name>
</gene>
<protein>
    <submittedName>
        <fullName evidence="2">MBL fold metallo-hydrolase</fullName>
    </submittedName>
</protein>
<evidence type="ECO:0000313" key="3">
    <source>
        <dbReference type="Proteomes" id="UP001597301"/>
    </source>
</evidence>
<sequence length="302" mass="33951">MEFKEISEKCFYFSSPVNIGYVYQGGEGLLIDTGIDRGTSRKIVKLLKEKNYPINYAILTHAHTDHYGGAASLKKDHQVKLYAPRLEAVIMENPILEPIYLWNGAMPIRKLRNKFLEAAPVTLDGVIEEGRQMIGPFNFEAVSLPGHSYGQSGILINGILYAADSYFGKEVLAKHKVPFIVDVDAAIRSLKKLKTLSFEGAIPGHGEYEADIEETVEANINCHLNIREFLLHCIADSKEGIPMDELLKKLFKQYGLETSEVGQWLLYRTSFTAYISDLIENNAISLAVRESKLWLRNNPLNA</sequence>
<organism evidence="2 3">
    <name type="scientific">Siminovitchia sediminis</name>
    <dbReference type="NCBI Taxonomy" id="1274353"/>
    <lineage>
        <taxon>Bacteria</taxon>
        <taxon>Bacillati</taxon>
        <taxon>Bacillota</taxon>
        <taxon>Bacilli</taxon>
        <taxon>Bacillales</taxon>
        <taxon>Bacillaceae</taxon>
        <taxon>Siminovitchia</taxon>
    </lineage>
</organism>
<accession>A0ABW4KDP9</accession>
<proteinExistence type="predicted"/>
<dbReference type="SUPFAM" id="SSF56281">
    <property type="entry name" value="Metallo-hydrolase/oxidoreductase"/>
    <property type="match status" value="1"/>
</dbReference>
<dbReference type="Proteomes" id="UP001597301">
    <property type="component" value="Unassembled WGS sequence"/>
</dbReference>
<keyword evidence="3" id="KW-1185">Reference proteome</keyword>